<dbReference type="Gene3D" id="3.30.1490.100">
    <property type="entry name" value="DNA polymerase, Y-family, little finger domain"/>
    <property type="match status" value="1"/>
</dbReference>
<dbReference type="Pfam" id="PF21704">
    <property type="entry name" value="POLH-Rev1_HhH"/>
    <property type="match status" value="1"/>
</dbReference>
<evidence type="ECO:0000259" key="12">
    <source>
        <dbReference type="PROSITE" id="PS51907"/>
    </source>
</evidence>
<evidence type="ECO:0000259" key="11">
    <source>
        <dbReference type="PROSITE" id="PS50173"/>
    </source>
</evidence>
<protein>
    <recommendedName>
        <fullName evidence="9">DNA polymerase eta</fullName>
    </recommendedName>
</protein>
<dbReference type="GO" id="GO:0070987">
    <property type="term" value="P:error-free translesion synthesis"/>
    <property type="evidence" value="ECO:0007669"/>
    <property type="project" value="UniProtKB-ARBA"/>
</dbReference>
<dbReference type="VEuPathDB" id="FungiDB:TERG_04314"/>
<dbReference type="PIRSF" id="PIRSF036603">
    <property type="entry name" value="DPol_eta"/>
    <property type="match status" value="1"/>
</dbReference>
<keyword evidence="3" id="KW-0479">Metal-binding</keyword>
<evidence type="ECO:0000256" key="9">
    <source>
        <dbReference type="ARBA" id="ARBA00044975"/>
    </source>
</evidence>
<feature type="domain" description="UmuC" evidence="11">
    <location>
        <begin position="40"/>
        <end position="324"/>
    </location>
</feature>
<dbReference type="GO" id="GO:0003684">
    <property type="term" value="F:damaged DNA binding"/>
    <property type="evidence" value="ECO:0007669"/>
    <property type="project" value="InterPro"/>
</dbReference>
<gene>
    <name evidence="13" type="ORF">A7C99_2098</name>
</gene>
<evidence type="ECO:0000256" key="6">
    <source>
        <dbReference type="ARBA" id="ARBA00022833"/>
    </source>
</evidence>
<dbReference type="InterPro" id="IPR001126">
    <property type="entry name" value="UmuC"/>
</dbReference>
<dbReference type="PROSITE" id="PS50173">
    <property type="entry name" value="UMUC"/>
    <property type="match status" value="1"/>
</dbReference>
<dbReference type="Gene3D" id="3.30.70.270">
    <property type="match status" value="1"/>
</dbReference>
<dbReference type="EMBL" id="LHPM01000012">
    <property type="protein sequence ID" value="OAL66708.1"/>
    <property type="molecule type" value="Genomic_DNA"/>
</dbReference>
<evidence type="ECO:0000313" key="14">
    <source>
        <dbReference type="Proteomes" id="UP000243015"/>
    </source>
</evidence>
<dbReference type="PANTHER" id="PTHR45873:SF1">
    <property type="entry name" value="DNA POLYMERASE ETA"/>
    <property type="match status" value="1"/>
</dbReference>
<dbReference type="PANTHER" id="PTHR45873">
    <property type="entry name" value="DNA POLYMERASE ETA"/>
    <property type="match status" value="1"/>
</dbReference>
<dbReference type="GO" id="GO:0042276">
    <property type="term" value="P:error-prone translesion synthesis"/>
    <property type="evidence" value="ECO:0007669"/>
    <property type="project" value="TreeGrafter"/>
</dbReference>
<evidence type="ECO:0000256" key="5">
    <source>
        <dbReference type="ARBA" id="ARBA00022771"/>
    </source>
</evidence>
<evidence type="ECO:0000256" key="1">
    <source>
        <dbReference type="ARBA" id="ARBA00004123"/>
    </source>
</evidence>
<feature type="domain" description="UBZ3-type" evidence="12">
    <location>
        <begin position="588"/>
        <end position="622"/>
    </location>
</feature>
<keyword evidence="6" id="KW-0862">Zinc</keyword>
<dbReference type="SUPFAM" id="SSF100879">
    <property type="entry name" value="Lesion bypass DNA polymerase (Y-family), little finger domain"/>
    <property type="match status" value="1"/>
</dbReference>
<dbReference type="InterPro" id="IPR041298">
    <property type="entry name" value="UBZ3"/>
</dbReference>
<dbReference type="GO" id="GO:0009314">
    <property type="term" value="P:response to radiation"/>
    <property type="evidence" value="ECO:0007669"/>
    <property type="project" value="TreeGrafter"/>
</dbReference>
<keyword evidence="5" id="KW-0863">Zinc-finger</keyword>
<keyword evidence="4" id="KW-0227">DNA damage</keyword>
<dbReference type="FunFam" id="3.40.1170.60:FF:000008">
    <property type="entry name" value="DNA polymerase eta subunit"/>
    <property type="match status" value="1"/>
</dbReference>
<dbReference type="AlphaFoldDB" id="A0A178F3I9"/>
<dbReference type="PROSITE" id="PS51907">
    <property type="entry name" value="ZF_UBZ3"/>
    <property type="match status" value="1"/>
</dbReference>
<dbReference type="GO" id="GO:0008270">
    <property type="term" value="F:zinc ion binding"/>
    <property type="evidence" value="ECO:0007669"/>
    <property type="project" value="UniProtKB-KW"/>
</dbReference>
<dbReference type="Pfam" id="PF11799">
    <property type="entry name" value="IMS_C"/>
    <property type="match status" value="1"/>
</dbReference>
<dbReference type="GO" id="GO:0005657">
    <property type="term" value="C:replication fork"/>
    <property type="evidence" value="ECO:0007669"/>
    <property type="project" value="UniProtKB-ARBA"/>
</dbReference>
<evidence type="ECO:0000256" key="10">
    <source>
        <dbReference type="SAM" id="MobiDB-lite"/>
    </source>
</evidence>
<dbReference type="GO" id="GO:0003887">
    <property type="term" value="F:DNA-directed DNA polymerase activity"/>
    <property type="evidence" value="ECO:0007669"/>
    <property type="project" value="TreeGrafter"/>
</dbReference>
<dbReference type="InterPro" id="IPR043128">
    <property type="entry name" value="Rev_trsase/Diguanyl_cyclase"/>
</dbReference>
<evidence type="ECO:0000256" key="3">
    <source>
        <dbReference type="ARBA" id="ARBA00022723"/>
    </source>
</evidence>
<feature type="region of interest" description="Disordered" evidence="10">
    <location>
        <begin position="504"/>
        <end position="552"/>
    </location>
</feature>
<dbReference type="Pfam" id="PF18439">
    <property type="entry name" value="zf_UBZ"/>
    <property type="match status" value="1"/>
</dbReference>
<dbReference type="Gene3D" id="3.40.1170.60">
    <property type="match status" value="1"/>
</dbReference>
<dbReference type="GO" id="GO:0006281">
    <property type="term" value="P:DNA repair"/>
    <property type="evidence" value="ECO:0007669"/>
    <property type="project" value="UniProtKB-KW"/>
</dbReference>
<dbReference type="InterPro" id="IPR017961">
    <property type="entry name" value="DNA_pol_Y-fam_little_finger"/>
</dbReference>
<sequence>MMATGPASFHDEDFRPSSRFTYRHFQLLRSFSTRTPLRVIAHIDLDAFYAQCEMIRLNTPRDQPLAVQQWQSLIAVNYAARPFGVSRMITAAEARKLCPQLLTPHVATFREGEGEHWTYREGDYSVQKDKVSLDPYRAESRKILAVLKTTLLTWAEGVYDGCRGQFSEPSDMVRLEKAGIDEVFVDLSALVFGTLLHRYEILRRAATLDGSKDGPNTFLPRPETTALIWGEDDELIDLDTGESEEDDPEWDDIAIQVGAEIVKFVRTAVWDQLKYTCSGGIARNKMMAKLGSACNKPNRQTIVRNRAIQQFLSGYKFTKIRSLGGKLGKKISSEFETDKISDLLTIPLDRLKNKLDDDTGMWLYQIIRGEDDSEVTPRTEIKSMISAKSFNPKLASLDQAEKWMRIFVAEIYGRLVDEGVLENKRRPKMITVHHYGPNQDKSRQTHIPTGGAIDQVMLFELAKNLLQQVVSWPCSHLSLTVSGFESGITGNKSLDSFFIRGAGETPVSQRDGSMPNGGCQPELPDDNSAHQRKKQKVGEVHGQPPSKGVGFFSRYKTSTKQTLVEPFPENTGVSLANLETNPTNPTFHYSTQDVCSRCGETVPEFMQSEHNDWHLAKDLESREQQSLNAARARGKGKTRQTRLAFG</sequence>
<dbReference type="Gene3D" id="1.10.150.20">
    <property type="entry name" value="5' to 3' exonuclease, C-terminal subdomain"/>
    <property type="match status" value="1"/>
</dbReference>
<dbReference type="InterPro" id="IPR036775">
    <property type="entry name" value="DNA_pol_Y-fam_lit_finger_sf"/>
</dbReference>
<dbReference type="SUPFAM" id="SSF56672">
    <property type="entry name" value="DNA/RNA polymerases"/>
    <property type="match status" value="1"/>
</dbReference>
<dbReference type="Pfam" id="PF00817">
    <property type="entry name" value="IMS"/>
    <property type="match status" value="1"/>
</dbReference>
<name>A0A178F3I9_TRIRU</name>
<dbReference type="GO" id="GO:0035861">
    <property type="term" value="C:site of double-strand break"/>
    <property type="evidence" value="ECO:0007669"/>
    <property type="project" value="TreeGrafter"/>
</dbReference>
<evidence type="ECO:0000256" key="4">
    <source>
        <dbReference type="ARBA" id="ARBA00022763"/>
    </source>
</evidence>
<dbReference type="GO" id="GO:0005634">
    <property type="term" value="C:nucleus"/>
    <property type="evidence" value="ECO:0007669"/>
    <property type="project" value="UniProtKB-SubCell"/>
</dbReference>
<comment type="subcellular location">
    <subcellularLocation>
        <location evidence="1">Nucleus</location>
    </subcellularLocation>
</comment>
<accession>A0A178F3I9</accession>
<organism evidence="13 14">
    <name type="scientific">Trichophyton rubrum</name>
    <name type="common">Athlete's foot fungus</name>
    <name type="synonym">Epidermophyton rubrum</name>
    <dbReference type="NCBI Taxonomy" id="5551"/>
    <lineage>
        <taxon>Eukaryota</taxon>
        <taxon>Fungi</taxon>
        <taxon>Dikarya</taxon>
        <taxon>Ascomycota</taxon>
        <taxon>Pezizomycotina</taxon>
        <taxon>Eurotiomycetes</taxon>
        <taxon>Eurotiomycetidae</taxon>
        <taxon>Onygenales</taxon>
        <taxon>Arthrodermataceae</taxon>
        <taxon>Trichophyton</taxon>
    </lineage>
</organism>
<evidence type="ECO:0000256" key="8">
    <source>
        <dbReference type="ARBA" id="ARBA00023242"/>
    </source>
</evidence>
<dbReference type="InterPro" id="IPR043502">
    <property type="entry name" value="DNA/RNA_pol_sf"/>
</dbReference>
<dbReference type="GO" id="GO:0007064">
    <property type="term" value="P:mitotic sister chromatid cohesion"/>
    <property type="evidence" value="ECO:0007669"/>
    <property type="project" value="UniProtKB-ARBA"/>
</dbReference>
<keyword evidence="2" id="KW-0808">Transferase</keyword>
<evidence type="ECO:0000313" key="13">
    <source>
        <dbReference type="EMBL" id="OAL66708.1"/>
    </source>
</evidence>
<keyword evidence="8" id="KW-0539">Nucleus</keyword>
<reference evidence="13 14" key="1">
    <citation type="submission" date="2016-05" db="EMBL/GenBank/DDBJ databases">
        <title>Genome sequencing of Trichophyton rubrum CMCC(F)T1i isolated from hair.</title>
        <authorList>
            <person name="Zhan P."/>
            <person name="Tao Y."/>
            <person name="Liu W."/>
        </authorList>
    </citation>
    <scope>NUCLEOTIDE SEQUENCE [LARGE SCALE GENOMIC DNA]</scope>
    <source>
        <strain evidence="14">CMCC(F)T1i</strain>
    </source>
</reference>
<keyword evidence="7" id="KW-0234">DNA repair</keyword>
<dbReference type="InterPro" id="IPR052230">
    <property type="entry name" value="DNA_polymerase_eta"/>
</dbReference>
<dbReference type="Proteomes" id="UP000243015">
    <property type="component" value="Unassembled WGS sequence"/>
</dbReference>
<evidence type="ECO:0000256" key="7">
    <source>
        <dbReference type="ARBA" id="ARBA00023204"/>
    </source>
</evidence>
<evidence type="ECO:0000256" key="2">
    <source>
        <dbReference type="ARBA" id="ARBA00022679"/>
    </source>
</evidence>
<comment type="caution">
    <text evidence="13">The sequence shown here is derived from an EMBL/GenBank/DDBJ whole genome shotgun (WGS) entry which is preliminary data.</text>
</comment>
<proteinExistence type="predicted"/>
<dbReference type="FunFam" id="1.10.150.20:FF:000014">
    <property type="entry name" value="Polymerase (DNA directed), eta"/>
    <property type="match status" value="1"/>
</dbReference>